<evidence type="ECO:0000313" key="1">
    <source>
        <dbReference type="EMBL" id="ETV96293.1"/>
    </source>
</evidence>
<dbReference type="EMBL" id="KI913977">
    <property type="protein sequence ID" value="ETV96293.1"/>
    <property type="molecule type" value="Genomic_DNA"/>
</dbReference>
<name>A0A024TQI7_9STRA</name>
<organism evidence="1">
    <name type="scientific">Aphanomyces invadans</name>
    <dbReference type="NCBI Taxonomy" id="157072"/>
    <lineage>
        <taxon>Eukaryota</taxon>
        <taxon>Sar</taxon>
        <taxon>Stramenopiles</taxon>
        <taxon>Oomycota</taxon>
        <taxon>Saprolegniomycetes</taxon>
        <taxon>Saprolegniales</taxon>
        <taxon>Verrucalvaceae</taxon>
        <taxon>Aphanomyces</taxon>
    </lineage>
</organism>
<sequence>MPNVVRALQRRERCADPTRIALSTRTCWRVHDVLSEDDDAVLLGFSNNGRYLLYYKPCEQGLLKIYWRMFSPTSTPLVSRHVAVTVTAGPCAEASLGMHAIDDDDMELRVWESIDESLVVAIASVGRPGTPCHVAVASGPSCRHRSLGALRLTLATSVPVSQCWFFIASTTQLVLHGGSSLLLFSLYSATQSVPFQPLSTQPWYHASEFPVVVHVEPNAAGAVVPGQLQCGLQLTFDIESFLRHLLDSVRALRPFRLQDYDLRFLCMADRTWMHVCVVVVLEPSNPAMPRHRQRVGIFAAWNVVDGAFHTLRVLSMPPMAPLATAATALAAKCRRDIHLFQPPTSTKHATQSTATSPSDVAGFTLWTNLGVVRGTSLHRVDNPVFPITIARA</sequence>
<proteinExistence type="predicted"/>
<dbReference type="AlphaFoldDB" id="A0A024TQI7"/>
<evidence type="ECO:0008006" key="2">
    <source>
        <dbReference type="Google" id="ProtNLM"/>
    </source>
</evidence>
<dbReference type="VEuPathDB" id="FungiDB:H310_10463"/>
<dbReference type="OrthoDB" id="78703at2759"/>
<accession>A0A024TQI7</accession>
<protein>
    <recommendedName>
        <fullName evidence="2">DDB1- and CUL4-associated factor 15 WD40 repeat-containing domain-containing protein</fullName>
    </recommendedName>
</protein>
<dbReference type="RefSeq" id="XP_008875085.1">
    <property type="nucleotide sequence ID" value="XM_008876863.1"/>
</dbReference>
<reference evidence="1" key="1">
    <citation type="submission" date="2013-12" db="EMBL/GenBank/DDBJ databases">
        <title>The Genome Sequence of Aphanomyces invadans NJM9701.</title>
        <authorList>
            <consortium name="The Broad Institute Genomics Platform"/>
            <person name="Russ C."/>
            <person name="Tyler B."/>
            <person name="van West P."/>
            <person name="Dieguez-Uribeondo J."/>
            <person name="Young S.K."/>
            <person name="Zeng Q."/>
            <person name="Gargeya S."/>
            <person name="Fitzgerald M."/>
            <person name="Abouelleil A."/>
            <person name="Alvarado L."/>
            <person name="Chapman S.B."/>
            <person name="Gainer-Dewar J."/>
            <person name="Goldberg J."/>
            <person name="Griggs A."/>
            <person name="Gujja S."/>
            <person name="Hansen M."/>
            <person name="Howarth C."/>
            <person name="Imamovic A."/>
            <person name="Ireland A."/>
            <person name="Larimer J."/>
            <person name="McCowan C."/>
            <person name="Murphy C."/>
            <person name="Pearson M."/>
            <person name="Poon T.W."/>
            <person name="Priest M."/>
            <person name="Roberts A."/>
            <person name="Saif S."/>
            <person name="Shea T."/>
            <person name="Sykes S."/>
            <person name="Wortman J."/>
            <person name="Nusbaum C."/>
            <person name="Birren B."/>
        </authorList>
    </citation>
    <scope>NUCLEOTIDE SEQUENCE [LARGE SCALE GENOMIC DNA]</scope>
    <source>
        <strain evidence="1">NJM9701</strain>
    </source>
</reference>
<dbReference type="GeneID" id="20087513"/>
<gene>
    <name evidence="1" type="ORF">H310_10463</name>
</gene>